<dbReference type="AlphaFoldDB" id="A0AAD8A308"/>
<organism evidence="2 3">
    <name type="scientific">Diploptera punctata</name>
    <name type="common">Pacific beetle cockroach</name>
    <dbReference type="NCBI Taxonomy" id="6984"/>
    <lineage>
        <taxon>Eukaryota</taxon>
        <taxon>Metazoa</taxon>
        <taxon>Ecdysozoa</taxon>
        <taxon>Arthropoda</taxon>
        <taxon>Hexapoda</taxon>
        <taxon>Insecta</taxon>
        <taxon>Pterygota</taxon>
        <taxon>Neoptera</taxon>
        <taxon>Polyneoptera</taxon>
        <taxon>Dictyoptera</taxon>
        <taxon>Blattodea</taxon>
        <taxon>Blaberoidea</taxon>
        <taxon>Blaberidae</taxon>
        <taxon>Diplopterinae</taxon>
        <taxon>Diploptera</taxon>
    </lineage>
</organism>
<proteinExistence type="predicted"/>
<sequence length="84" mass="9273">DYRTRSRPASTTNMTPAGSIMSKQPHQEKGDDDHDSGTESDDEHGEAEDPESNSFVLSYSWSTIMKQTVLNFPYIGSLHVGAIL</sequence>
<feature type="compositionally biased region" description="Basic and acidic residues" evidence="1">
    <location>
        <begin position="25"/>
        <end position="37"/>
    </location>
</feature>
<comment type="caution">
    <text evidence="2">The sequence shown here is derived from an EMBL/GenBank/DDBJ whole genome shotgun (WGS) entry which is preliminary data.</text>
</comment>
<feature type="region of interest" description="Disordered" evidence="1">
    <location>
        <begin position="1"/>
        <end position="53"/>
    </location>
</feature>
<evidence type="ECO:0000256" key="1">
    <source>
        <dbReference type="SAM" id="MobiDB-lite"/>
    </source>
</evidence>
<reference evidence="2" key="2">
    <citation type="submission" date="2023-05" db="EMBL/GenBank/DDBJ databases">
        <authorList>
            <person name="Fouks B."/>
        </authorList>
    </citation>
    <scope>NUCLEOTIDE SEQUENCE</scope>
    <source>
        <strain evidence="2">Stay&amp;Tobe</strain>
        <tissue evidence="2">Testes</tissue>
    </source>
</reference>
<evidence type="ECO:0000313" key="2">
    <source>
        <dbReference type="EMBL" id="KAJ9591471.1"/>
    </source>
</evidence>
<feature type="non-terminal residue" evidence="2">
    <location>
        <position position="1"/>
    </location>
</feature>
<keyword evidence="3" id="KW-1185">Reference proteome</keyword>
<gene>
    <name evidence="2" type="ORF">L9F63_002077</name>
</gene>
<feature type="compositionally biased region" description="Polar residues" evidence="1">
    <location>
        <begin position="7"/>
        <end position="24"/>
    </location>
</feature>
<feature type="non-terminal residue" evidence="2">
    <location>
        <position position="84"/>
    </location>
</feature>
<feature type="compositionally biased region" description="Acidic residues" evidence="1">
    <location>
        <begin position="38"/>
        <end position="51"/>
    </location>
</feature>
<protein>
    <submittedName>
        <fullName evidence="2">Uncharacterized protein</fullName>
    </submittedName>
</protein>
<dbReference type="Proteomes" id="UP001233999">
    <property type="component" value="Unassembled WGS sequence"/>
</dbReference>
<evidence type="ECO:0000313" key="3">
    <source>
        <dbReference type="Proteomes" id="UP001233999"/>
    </source>
</evidence>
<reference evidence="2" key="1">
    <citation type="journal article" date="2023" name="IScience">
        <title>Live-bearing cockroach genome reveals convergent evolutionary mechanisms linked to viviparity in insects and beyond.</title>
        <authorList>
            <person name="Fouks B."/>
            <person name="Harrison M.C."/>
            <person name="Mikhailova A.A."/>
            <person name="Marchal E."/>
            <person name="English S."/>
            <person name="Carruthers M."/>
            <person name="Jennings E.C."/>
            <person name="Chiamaka E.L."/>
            <person name="Frigard R.A."/>
            <person name="Pippel M."/>
            <person name="Attardo G.M."/>
            <person name="Benoit J.B."/>
            <person name="Bornberg-Bauer E."/>
            <person name="Tobe S.S."/>
        </authorList>
    </citation>
    <scope>NUCLEOTIDE SEQUENCE</scope>
    <source>
        <strain evidence="2">Stay&amp;Tobe</strain>
    </source>
</reference>
<name>A0AAD8A308_DIPPU</name>
<accession>A0AAD8A308</accession>
<dbReference type="EMBL" id="JASPKZ010003868">
    <property type="protein sequence ID" value="KAJ9591471.1"/>
    <property type="molecule type" value="Genomic_DNA"/>
</dbReference>